<keyword evidence="4" id="KW-1185">Reference proteome</keyword>
<accession>A0A1Z5HV58</accession>
<proteinExistence type="inferred from homology"/>
<feature type="domain" description="Flavodoxin-like" evidence="2">
    <location>
        <begin position="238"/>
        <end position="376"/>
    </location>
</feature>
<feature type="non-terminal residue" evidence="3">
    <location>
        <position position="376"/>
    </location>
</feature>
<organism evidence="3 4">
    <name type="scientific">Calderihabitans maritimus</name>
    <dbReference type="NCBI Taxonomy" id="1246530"/>
    <lineage>
        <taxon>Bacteria</taxon>
        <taxon>Bacillati</taxon>
        <taxon>Bacillota</taxon>
        <taxon>Clostridia</taxon>
        <taxon>Neomoorellales</taxon>
        <taxon>Calderihabitantaceae</taxon>
        <taxon>Calderihabitans</taxon>
    </lineage>
</organism>
<sequence length="376" mass="42706">WVGGIDWDLRYFHGYLTPRGTTYNAYLIVDKKITLVDTVKHYLFSEMLSRIKEIIDPRDIDYVVVNHVEMDHSGSVPRIMEIAPQAKIVTSMQGKKGLQRYYKKEWDFIVVNSGDELNLGSRTLKFVTTPMVHWPDSMVTYIPEEKLLLPNDAFGQHIASTERFDDELGWDVIHEEAAKYYANIVLPYGEQVNKALDTVSQLPVEMIAPSHGVIWRSFLPRILEAYRRWANHEAERRAVIVYDTMWDSTKKIALALQEGLEEAGIPVTIRFLQTNHISQIMSDVLLSKAILIGTPTLNNGMLPTVSAFLTYLKGLRPKKRIGIAFGSYGWGGQGAKEVKAVMQSMGWEVPFDIINIQYAPDDTELTAARETGRKLG</sequence>
<dbReference type="GO" id="GO:0046872">
    <property type="term" value="F:metal ion binding"/>
    <property type="evidence" value="ECO:0007669"/>
    <property type="project" value="InterPro"/>
</dbReference>
<dbReference type="InterPro" id="IPR036866">
    <property type="entry name" value="RibonucZ/Hydroxyglut_hydro"/>
</dbReference>
<dbReference type="GO" id="GO:0016651">
    <property type="term" value="F:oxidoreductase activity, acting on NAD(P)H"/>
    <property type="evidence" value="ECO:0007669"/>
    <property type="project" value="UniProtKB-ARBA"/>
</dbReference>
<dbReference type="InterPro" id="IPR008254">
    <property type="entry name" value="Flavodoxin/NO_synth"/>
</dbReference>
<evidence type="ECO:0000256" key="1">
    <source>
        <dbReference type="ARBA" id="ARBA00007121"/>
    </source>
</evidence>
<dbReference type="InterPro" id="IPR001279">
    <property type="entry name" value="Metallo-B-lactamas"/>
</dbReference>
<dbReference type="Gene3D" id="3.60.15.10">
    <property type="entry name" value="Ribonuclease Z/Hydroxyacylglutathione hydrolase-like"/>
    <property type="match status" value="1"/>
</dbReference>
<protein>
    <submittedName>
        <fullName evidence="3">Flavodoxin/nitric oxide synthase</fullName>
    </submittedName>
</protein>
<feature type="non-terminal residue" evidence="3">
    <location>
        <position position="1"/>
    </location>
</feature>
<dbReference type="Proteomes" id="UP000197032">
    <property type="component" value="Unassembled WGS sequence"/>
</dbReference>
<dbReference type="PANTHER" id="PTHR43717:SF1">
    <property type="entry name" value="ANAEROBIC NITRIC OXIDE REDUCTASE FLAVORUBREDOXIN"/>
    <property type="match status" value="1"/>
</dbReference>
<name>A0A1Z5HV58_9FIRM</name>
<dbReference type="SUPFAM" id="SSF56281">
    <property type="entry name" value="Metallo-hydrolase/oxidoreductase"/>
    <property type="match status" value="1"/>
</dbReference>
<dbReference type="InterPro" id="IPR045761">
    <property type="entry name" value="ODP_dom"/>
</dbReference>
<dbReference type="AlphaFoldDB" id="A0A1Z5HV58"/>
<reference evidence="4" key="1">
    <citation type="journal article" date="2017" name="Appl. Environ. Microbiol.">
        <title>Genomic analysis of Calderihabitans maritimus KKC1, a thermophilic hydrogenogenic carboxydotrophic bacterium isolated from marine sediment.</title>
        <authorList>
            <person name="Omae K."/>
            <person name="Yoneda Y."/>
            <person name="Fukuyama Y."/>
            <person name="Yoshida T."/>
            <person name="Sako Y."/>
        </authorList>
    </citation>
    <scope>NUCLEOTIDE SEQUENCE [LARGE SCALE GENOMIC DNA]</scope>
    <source>
        <strain evidence="4">KKC1</strain>
    </source>
</reference>
<dbReference type="Pfam" id="PF19583">
    <property type="entry name" value="ODP"/>
    <property type="match status" value="1"/>
</dbReference>
<dbReference type="InterPro" id="IPR016440">
    <property type="entry name" value="Rubredoxin-O_OxRdtase"/>
</dbReference>
<dbReference type="OrthoDB" id="9807946at2"/>
<dbReference type="GO" id="GO:0009055">
    <property type="term" value="F:electron transfer activity"/>
    <property type="evidence" value="ECO:0007669"/>
    <property type="project" value="InterPro"/>
</dbReference>
<dbReference type="CDD" id="cd07709">
    <property type="entry name" value="flavodiiron_proteins_MBL-fold"/>
    <property type="match status" value="1"/>
</dbReference>
<evidence type="ECO:0000259" key="2">
    <source>
        <dbReference type="PROSITE" id="PS50902"/>
    </source>
</evidence>
<dbReference type="RefSeq" id="WP_088554552.1">
    <property type="nucleotide sequence ID" value="NZ_BDGJ01000135.1"/>
</dbReference>
<dbReference type="PROSITE" id="PS50902">
    <property type="entry name" value="FLAVODOXIN_LIKE"/>
    <property type="match status" value="1"/>
</dbReference>
<gene>
    <name evidence="3" type="ORF">KKC1_25360</name>
</gene>
<dbReference type="PIRSF" id="PIRSF005243">
    <property type="entry name" value="ROO"/>
    <property type="match status" value="1"/>
</dbReference>
<evidence type="ECO:0000313" key="4">
    <source>
        <dbReference type="Proteomes" id="UP000197032"/>
    </source>
</evidence>
<dbReference type="PANTHER" id="PTHR43717">
    <property type="entry name" value="ANAEROBIC NITRIC OXIDE REDUCTASE FLAVORUBREDOXIN"/>
    <property type="match status" value="1"/>
</dbReference>
<dbReference type="Gene3D" id="3.40.50.360">
    <property type="match status" value="1"/>
</dbReference>
<comment type="caution">
    <text evidence="3">The sequence shown here is derived from an EMBL/GenBank/DDBJ whole genome shotgun (WGS) entry which is preliminary data.</text>
</comment>
<dbReference type="SMART" id="SM00849">
    <property type="entry name" value="Lactamase_B"/>
    <property type="match status" value="1"/>
</dbReference>
<evidence type="ECO:0000313" key="3">
    <source>
        <dbReference type="EMBL" id="GAW93402.1"/>
    </source>
</evidence>
<comment type="similarity">
    <text evidence="1">In the N-terminal section; belongs to the zinc metallo-hydrolase group 3 family.</text>
</comment>
<dbReference type="GO" id="GO:0010181">
    <property type="term" value="F:FMN binding"/>
    <property type="evidence" value="ECO:0007669"/>
    <property type="project" value="InterPro"/>
</dbReference>
<dbReference type="Pfam" id="PF00258">
    <property type="entry name" value="Flavodoxin_1"/>
    <property type="match status" value="1"/>
</dbReference>
<dbReference type="InterPro" id="IPR029039">
    <property type="entry name" value="Flavoprotein-like_sf"/>
</dbReference>
<dbReference type="SUPFAM" id="SSF52218">
    <property type="entry name" value="Flavoproteins"/>
    <property type="match status" value="1"/>
</dbReference>
<dbReference type="EMBL" id="BDGJ01000135">
    <property type="protein sequence ID" value="GAW93402.1"/>
    <property type="molecule type" value="Genomic_DNA"/>
</dbReference>